<proteinExistence type="predicted"/>
<keyword evidence="2" id="KW-1185">Reference proteome</keyword>
<name>A0AC61MVL7_9FIRM</name>
<accession>A0AC61MVL7</accession>
<keyword evidence="1" id="KW-0238">DNA-binding</keyword>
<dbReference type="Proteomes" id="UP000682782">
    <property type="component" value="Chromosome"/>
</dbReference>
<sequence>MTRQELTDYIFDAFSVEPDYPFSRDDVTCVFRHTDNRKWFGIMMKIPYRTLGMNRDGETDIVNIKCDPVLMGSLRGKPGFRPAYHMNKDKWITILLDGSAGREEITALVDMSFRMTETKLRKAGHHSEF</sequence>
<gene>
    <name evidence="1" type="ORF">JYE49_11070</name>
</gene>
<reference evidence="1" key="1">
    <citation type="submission" date="2021-01" db="EMBL/GenBank/DDBJ databases">
        <title>Complete genome sequence of Clostridiales bacterium R-7.</title>
        <authorList>
            <person name="Mahoney-Kurpe S.C."/>
            <person name="Palevich N."/>
            <person name="Koike S."/>
            <person name="Moon C.D."/>
            <person name="Attwood G.T."/>
        </authorList>
    </citation>
    <scope>NUCLEOTIDE SEQUENCE</scope>
    <source>
        <strain evidence="1">R-7</strain>
    </source>
</reference>
<dbReference type="EMBL" id="CP068393">
    <property type="protein sequence ID" value="QUC66397.1"/>
    <property type="molecule type" value="Genomic_DNA"/>
</dbReference>
<evidence type="ECO:0000313" key="2">
    <source>
        <dbReference type="Proteomes" id="UP000682782"/>
    </source>
</evidence>
<protein>
    <submittedName>
        <fullName evidence="1">MmcQ/YjbR family DNA-binding protein</fullName>
    </submittedName>
</protein>
<evidence type="ECO:0000313" key="1">
    <source>
        <dbReference type="EMBL" id="QUC66397.1"/>
    </source>
</evidence>
<organism evidence="1 2">
    <name type="scientific">Aristaeella hokkaidonensis</name>
    <dbReference type="NCBI Taxonomy" id="3046382"/>
    <lineage>
        <taxon>Bacteria</taxon>
        <taxon>Bacillati</taxon>
        <taxon>Bacillota</taxon>
        <taxon>Clostridia</taxon>
        <taxon>Eubacteriales</taxon>
        <taxon>Aristaeellaceae</taxon>
        <taxon>Aristaeella</taxon>
    </lineage>
</organism>